<accession>A0A4U8UT00</accession>
<gene>
    <name evidence="2" type="ORF">L596_002375</name>
</gene>
<name>A0A4U8UT00_STECR</name>
<feature type="compositionally biased region" description="Low complexity" evidence="1">
    <location>
        <begin position="48"/>
        <end position="62"/>
    </location>
</feature>
<sequence>MQYSESSASVPPSAASSEPVIPSSDNSSLHHNSLNREPLREKKRKRSTSSQPSSTPCTPQNSRKPITASETLSTLRQCSRLLQAFHSQDGASASSTPSSAVNESPADWILRIFSSDPVLQTLTPKSSEIVQVSRPLSAKKMIQALTERLNEISDSLDDDDDAVVAPEPTSDPVPLLTAVVDSTSGSFEFRCSPERGFETCIPGRNSENMEDTIRTTRMHSAIRNSWEANKPCVATRPEKNLEQLTIAAASNMTIQSPSTFFSSATPHPVHPLQPDADSCRTIM</sequence>
<proteinExistence type="predicted"/>
<protein>
    <submittedName>
        <fullName evidence="2">Uncharacterized protein</fullName>
    </submittedName>
</protein>
<evidence type="ECO:0000313" key="3">
    <source>
        <dbReference type="Proteomes" id="UP000298663"/>
    </source>
</evidence>
<evidence type="ECO:0000313" key="2">
    <source>
        <dbReference type="EMBL" id="TMS34868.1"/>
    </source>
</evidence>
<dbReference type="Proteomes" id="UP000298663">
    <property type="component" value="Unassembled WGS sequence"/>
</dbReference>
<evidence type="ECO:0000256" key="1">
    <source>
        <dbReference type="SAM" id="MobiDB-lite"/>
    </source>
</evidence>
<dbReference type="AlphaFoldDB" id="A0A4U8UT00"/>
<reference evidence="2 3" key="2">
    <citation type="journal article" date="2019" name="G3 (Bethesda)">
        <title>Hybrid Assembly of the Genome of the Entomopathogenic Nematode Steinernema carpocapsae Identifies the X-Chromosome.</title>
        <authorList>
            <person name="Serra L."/>
            <person name="Macchietto M."/>
            <person name="Macias-Munoz A."/>
            <person name="McGill C.J."/>
            <person name="Rodriguez I.M."/>
            <person name="Rodriguez B."/>
            <person name="Murad R."/>
            <person name="Mortazavi A."/>
        </authorList>
    </citation>
    <scope>NUCLEOTIDE SEQUENCE [LARGE SCALE GENOMIC DNA]</scope>
    <source>
        <strain evidence="2 3">ALL</strain>
    </source>
</reference>
<feature type="region of interest" description="Disordered" evidence="1">
    <location>
        <begin position="1"/>
        <end position="67"/>
    </location>
</feature>
<reference evidence="2 3" key="1">
    <citation type="journal article" date="2015" name="Genome Biol.">
        <title>Comparative genomics of Steinernema reveals deeply conserved gene regulatory networks.</title>
        <authorList>
            <person name="Dillman A.R."/>
            <person name="Macchietto M."/>
            <person name="Porter C.F."/>
            <person name="Rogers A."/>
            <person name="Williams B."/>
            <person name="Antoshechkin I."/>
            <person name="Lee M.M."/>
            <person name="Goodwin Z."/>
            <person name="Lu X."/>
            <person name="Lewis E.E."/>
            <person name="Goodrich-Blair H."/>
            <person name="Stock S.P."/>
            <person name="Adams B.J."/>
            <person name="Sternberg P.W."/>
            <person name="Mortazavi A."/>
        </authorList>
    </citation>
    <scope>NUCLEOTIDE SEQUENCE [LARGE SCALE GENOMIC DNA]</scope>
    <source>
        <strain evidence="2 3">ALL</strain>
    </source>
</reference>
<keyword evidence="3" id="KW-1185">Reference proteome</keyword>
<dbReference type="EMBL" id="AZBU02000001">
    <property type="protein sequence ID" value="TMS34868.1"/>
    <property type="molecule type" value="Genomic_DNA"/>
</dbReference>
<organism evidence="2 3">
    <name type="scientific">Steinernema carpocapsae</name>
    <name type="common">Entomopathogenic nematode</name>
    <dbReference type="NCBI Taxonomy" id="34508"/>
    <lineage>
        <taxon>Eukaryota</taxon>
        <taxon>Metazoa</taxon>
        <taxon>Ecdysozoa</taxon>
        <taxon>Nematoda</taxon>
        <taxon>Chromadorea</taxon>
        <taxon>Rhabditida</taxon>
        <taxon>Tylenchina</taxon>
        <taxon>Panagrolaimomorpha</taxon>
        <taxon>Strongyloidoidea</taxon>
        <taxon>Steinernematidae</taxon>
        <taxon>Steinernema</taxon>
    </lineage>
</organism>
<feature type="compositionally biased region" description="Low complexity" evidence="1">
    <location>
        <begin position="1"/>
        <end position="32"/>
    </location>
</feature>
<comment type="caution">
    <text evidence="2">The sequence shown here is derived from an EMBL/GenBank/DDBJ whole genome shotgun (WGS) entry which is preliminary data.</text>
</comment>